<comment type="similarity">
    <text evidence="3">Belongs to the UbiH/COQ6 family.</text>
</comment>
<accession>A0A317C7F0</accession>
<dbReference type="PANTHER" id="PTHR43876:SF8">
    <property type="entry name" value="2-OCTAPRENYL-6-METHOXYPHENOL HYDROXYLASE"/>
    <property type="match status" value="1"/>
</dbReference>
<organism evidence="10 11">
    <name type="scientific">Leucothrix arctica</name>
    <dbReference type="NCBI Taxonomy" id="1481894"/>
    <lineage>
        <taxon>Bacteria</taxon>
        <taxon>Pseudomonadati</taxon>
        <taxon>Pseudomonadota</taxon>
        <taxon>Gammaproteobacteria</taxon>
        <taxon>Thiotrichales</taxon>
        <taxon>Thiotrichaceae</taxon>
        <taxon>Leucothrix</taxon>
    </lineage>
</organism>
<dbReference type="EMBL" id="QGKL01000039">
    <property type="protein sequence ID" value="PWQ94566.1"/>
    <property type="molecule type" value="Genomic_DNA"/>
</dbReference>
<dbReference type="SUPFAM" id="SSF51905">
    <property type="entry name" value="FAD/NAD(P)-binding domain"/>
    <property type="match status" value="1"/>
</dbReference>
<keyword evidence="7" id="KW-0503">Monooxygenase</keyword>
<evidence type="ECO:0000256" key="2">
    <source>
        <dbReference type="ARBA" id="ARBA00004749"/>
    </source>
</evidence>
<evidence type="ECO:0000256" key="7">
    <source>
        <dbReference type="ARBA" id="ARBA00023033"/>
    </source>
</evidence>
<evidence type="ECO:0000256" key="1">
    <source>
        <dbReference type="ARBA" id="ARBA00001974"/>
    </source>
</evidence>
<evidence type="ECO:0000313" key="10">
    <source>
        <dbReference type="EMBL" id="PWQ94566.1"/>
    </source>
</evidence>
<dbReference type="Pfam" id="PF01494">
    <property type="entry name" value="FAD_binding_3"/>
    <property type="match status" value="1"/>
</dbReference>
<evidence type="ECO:0000313" key="11">
    <source>
        <dbReference type="Proteomes" id="UP000245506"/>
    </source>
</evidence>
<evidence type="ECO:0000256" key="5">
    <source>
        <dbReference type="ARBA" id="ARBA00022827"/>
    </source>
</evidence>
<evidence type="ECO:0000256" key="6">
    <source>
        <dbReference type="ARBA" id="ARBA00023002"/>
    </source>
</evidence>
<dbReference type="NCBIfam" id="NF004356">
    <property type="entry name" value="PRK05732.1"/>
    <property type="match status" value="1"/>
</dbReference>
<dbReference type="NCBIfam" id="TIGR01984">
    <property type="entry name" value="UbiH"/>
    <property type="match status" value="1"/>
</dbReference>
<dbReference type="InterPro" id="IPR011295">
    <property type="entry name" value="UbiH"/>
</dbReference>
<dbReference type="PANTHER" id="PTHR43876">
    <property type="entry name" value="UBIQUINONE BIOSYNTHESIS MONOOXYGENASE COQ6, MITOCHONDRIAL"/>
    <property type="match status" value="1"/>
</dbReference>
<proteinExistence type="inferred from homology"/>
<dbReference type="PRINTS" id="PR00420">
    <property type="entry name" value="RNGMNOXGNASE"/>
</dbReference>
<dbReference type="UniPathway" id="UPA00232"/>
<comment type="subunit">
    <text evidence="8">Component of the Ubi complex metabolon, which regroups five ubiquinone biosynthesis proteins (UbiE, UbiF, UbiG, UbiH and UbiI) and two accessory factors (UbiK and the lipid-binding protein UbiJ).</text>
</comment>
<evidence type="ECO:0000256" key="3">
    <source>
        <dbReference type="ARBA" id="ARBA00005349"/>
    </source>
</evidence>
<dbReference type="InterPro" id="IPR002938">
    <property type="entry name" value="FAD-bd"/>
</dbReference>
<name>A0A317C7F0_9GAMM</name>
<keyword evidence="11" id="KW-1185">Reference proteome</keyword>
<dbReference type="GO" id="GO:0008681">
    <property type="term" value="F:2-octaprenyl-6-methoxyphenol hydroxylase activity"/>
    <property type="evidence" value="ECO:0007669"/>
    <property type="project" value="InterPro"/>
</dbReference>
<comment type="pathway">
    <text evidence="2">Cofactor biosynthesis; ubiquinone biosynthesis.</text>
</comment>
<reference evidence="10 11" key="1">
    <citation type="submission" date="2018-05" db="EMBL/GenBank/DDBJ databases">
        <title>Leucothrix arctica sp. nov., isolated from Arctic seawater.</title>
        <authorList>
            <person name="Choi A."/>
            <person name="Baek K."/>
        </authorList>
    </citation>
    <scope>NUCLEOTIDE SEQUENCE [LARGE SCALE GENOMIC DNA]</scope>
    <source>
        <strain evidence="10 11">IMCC9719</strain>
    </source>
</reference>
<dbReference type="Proteomes" id="UP000245506">
    <property type="component" value="Unassembled WGS sequence"/>
</dbReference>
<protein>
    <submittedName>
        <fullName evidence="10">2-octaprenyl-6-methoxyphenyl hydroxylase</fullName>
    </submittedName>
</protein>
<dbReference type="GO" id="GO:0110142">
    <property type="term" value="C:ubiquinone biosynthesis complex"/>
    <property type="evidence" value="ECO:0007669"/>
    <property type="project" value="UniProtKB-ARBA"/>
</dbReference>
<gene>
    <name evidence="10" type="ORF">DKT75_14820</name>
</gene>
<comment type="caution">
    <text evidence="10">The sequence shown here is derived from an EMBL/GenBank/DDBJ whole genome shotgun (WGS) entry which is preliminary data.</text>
</comment>
<dbReference type="RefSeq" id="WP_109824215.1">
    <property type="nucleotide sequence ID" value="NZ_QGKL01000039.1"/>
</dbReference>
<dbReference type="FunFam" id="3.50.50.60:FF:000021">
    <property type="entry name" value="Ubiquinone biosynthesis monooxygenase COQ6"/>
    <property type="match status" value="1"/>
</dbReference>
<dbReference type="OrthoDB" id="9769565at2"/>
<dbReference type="InterPro" id="IPR010971">
    <property type="entry name" value="UbiH/COQ6"/>
</dbReference>
<dbReference type="InterPro" id="IPR051205">
    <property type="entry name" value="UbiH/COQ6_monooxygenase"/>
</dbReference>
<dbReference type="AlphaFoldDB" id="A0A317C7F0"/>
<comment type="cofactor">
    <cofactor evidence="1">
        <name>FAD</name>
        <dbReference type="ChEBI" id="CHEBI:57692"/>
    </cofactor>
</comment>
<keyword evidence="5" id="KW-0274">FAD</keyword>
<keyword evidence="4" id="KW-0285">Flavoprotein</keyword>
<dbReference type="GO" id="GO:0006744">
    <property type="term" value="P:ubiquinone biosynthetic process"/>
    <property type="evidence" value="ECO:0007669"/>
    <property type="project" value="UniProtKB-UniPathway"/>
</dbReference>
<feature type="domain" description="FAD-binding" evidence="9">
    <location>
        <begin position="6"/>
        <end position="352"/>
    </location>
</feature>
<dbReference type="GO" id="GO:0071949">
    <property type="term" value="F:FAD binding"/>
    <property type="evidence" value="ECO:0007669"/>
    <property type="project" value="InterPro"/>
</dbReference>
<dbReference type="InterPro" id="IPR036188">
    <property type="entry name" value="FAD/NAD-bd_sf"/>
</dbReference>
<evidence type="ECO:0000256" key="8">
    <source>
        <dbReference type="ARBA" id="ARBA00065734"/>
    </source>
</evidence>
<sequence>MQTASYDVLIAGGGMVGASLAVALSRLPLKIALVEAYPLNDSGQTAYDDRAIALSYGSSQILKGMGVWSSIEAAASAINSIHISDRGHFGATRLTAEQQKVPALGYLIQSRDYGEVLQQALIDSDVSLLQPASVSGLLNNHSEIEVSIQNNDDKLDVKQVTTKLLVACDGANSAIREMSGIESTVHDYQQVAIIANISTSKPHKNQAFERFTEQGPIALLPMSKNRSSLVWTLTVDNYQAILDLDDASFLKALGEAFGYRLGRFTKVGARSAFPLKLTTANNLIAPRVAIVGNAAHALHPVAGQGLNLALRDVADLAEQVAQALDNDQDIGSMSVLHEYAEQRQSDTQATVRYTDSLVKLFSNDNFLLGHARAVGLMAVDRLPLFRQLLAKQSMGLTHRKSRLSRGLPLLKEPLK</sequence>
<evidence type="ECO:0000256" key="4">
    <source>
        <dbReference type="ARBA" id="ARBA00022630"/>
    </source>
</evidence>
<evidence type="ECO:0000259" key="9">
    <source>
        <dbReference type="Pfam" id="PF01494"/>
    </source>
</evidence>
<keyword evidence="6" id="KW-0560">Oxidoreductase</keyword>
<dbReference type="NCBIfam" id="TIGR01988">
    <property type="entry name" value="Ubi-OHases"/>
    <property type="match status" value="1"/>
</dbReference>
<dbReference type="Gene3D" id="3.50.50.60">
    <property type="entry name" value="FAD/NAD(P)-binding domain"/>
    <property type="match status" value="2"/>
</dbReference>